<dbReference type="InterPro" id="IPR036047">
    <property type="entry name" value="F-box-like_dom_sf"/>
</dbReference>
<reference evidence="1 2" key="1">
    <citation type="submission" date="2024-01" db="EMBL/GenBank/DDBJ databases">
        <title>A draft genome for a cacao thread blight-causing isolate of Paramarasmius palmivorus.</title>
        <authorList>
            <person name="Baruah I.K."/>
            <person name="Bukari Y."/>
            <person name="Amoako-Attah I."/>
            <person name="Meinhardt L.W."/>
            <person name="Bailey B.A."/>
            <person name="Cohen S.P."/>
        </authorList>
    </citation>
    <scope>NUCLEOTIDE SEQUENCE [LARGE SCALE GENOMIC DNA]</scope>
    <source>
        <strain evidence="1 2">GH-12</strain>
    </source>
</reference>
<dbReference type="SUPFAM" id="SSF81383">
    <property type="entry name" value="F-box domain"/>
    <property type="match status" value="1"/>
</dbReference>
<sequence length="473" mass="52962">MAPEVLYAIFIHLKCDIDTPFTHLLRVSWVCRYWRTVVLGRSSLWDSLSIISPKCSHIEMASLWLHRGRPMLVDIYLENNDSSARDAFSGLLSIVADHSSRLKSIAIVSTVDISVPRQYSRPLAPAKHLREVRINCANMTPTVRDYVVGFIQSSQLTSLVMSQLFAGMDGVSCITPSFATLLELVCGFDVHMTQILAELPAIRSLELDVFGASLGSALGEKEKVELPILELSITGNDESKCSFLRRVVCPQLETFRVNKGVDQTLKIDALSSFICASGRVLKGLYVTLGEDTPHRFKLRSLFRDLPALEILHLSCPGEVCWDRMHYEFLPNLTELHYGQQLPSSLGTVIALGLPTARLRSLRIDGPVVRFEETLKHLISTCSGLRALSITLCPNTHLAVFLSAISLCGTWDHLTTLCITVEDATSIIRHLLRFPWCLSSLRTLEIHSESIDIYRAQKLEEIRELKVEICGFNR</sequence>
<dbReference type="SUPFAM" id="SSF52047">
    <property type="entry name" value="RNI-like"/>
    <property type="match status" value="1"/>
</dbReference>
<dbReference type="PANTHER" id="PTHR38926">
    <property type="entry name" value="F-BOX DOMAIN CONTAINING PROTEIN, EXPRESSED"/>
    <property type="match status" value="1"/>
</dbReference>
<evidence type="ECO:0000313" key="2">
    <source>
        <dbReference type="Proteomes" id="UP001383192"/>
    </source>
</evidence>
<dbReference type="Gene3D" id="1.20.1280.50">
    <property type="match status" value="1"/>
</dbReference>
<dbReference type="AlphaFoldDB" id="A0AAW0DQB1"/>
<evidence type="ECO:0000313" key="1">
    <source>
        <dbReference type="EMBL" id="KAK7053080.1"/>
    </source>
</evidence>
<name>A0AAW0DQB1_9AGAR</name>
<organism evidence="1 2">
    <name type="scientific">Paramarasmius palmivorus</name>
    <dbReference type="NCBI Taxonomy" id="297713"/>
    <lineage>
        <taxon>Eukaryota</taxon>
        <taxon>Fungi</taxon>
        <taxon>Dikarya</taxon>
        <taxon>Basidiomycota</taxon>
        <taxon>Agaricomycotina</taxon>
        <taxon>Agaricomycetes</taxon>
        <taxon>Agaricomycetidae</taxon>
        <taxon>Agaricales</taxon>
        <taxon>Marasmiineae</taxon>
        <taxon>Marasmiaceae</taxon>
        <taxon>Paramarasmius</taxon>
    </lineage>
</organism>
<dbReference type="Gene3D" id="3.80.10.10">
    <property type="entry name" value="Ribonuclease Inhibitor"/>
    <property type="match status" value="1"/>
</dbReference>
<dbReference type="Proteomes" id="UP001383192">
    <property type="component" value="Unassembled WGS sequence"/>
</dbReference>
<dbReference type="InterPro" id="IPR032675">
    <property type="entry name" value="LRR_dom_sf"/>
</dbReference>
<dbReference type="EMBL" id="JAYKXP010000011">
    <property type="protein sequence ID" value="KAK7053080.1"/>
    <property type="molecule type" value="Genomic_DNA"/>
</dbReference>
<comment type="caution">
    <text evidence="1">The sequence shown here is derived from an EMBL/GenBank/DDBJ whole genome shotgun (WGS) entry which is preliminary data.</text>
</comment>
<gene>
    <name evidence="1" type="ORF">VNI00_004401</name>
</gene>
<evidence type="ECO:0008006" key="3">
    <source>
        <dbReference type="Google" id="ProtNLM"/>
    </source>
</evidence>
<accession>A0AAW0DQB1</accession>
<keyword evidence="2" id="KW-1185">Reference proteome</keyword>
<dbReference type="PANTHER" id="PTHR38926:SF5">
    <property type="entry name" value="F-BOX AND LEUCINE-RICH REPEAT PROTEIN 6"/>
    <property type="match status" value="1"/>
</dbReference>
<proteinExistence type="predicted"/>
<protein>
    <recommendedName>
        <fullName evidence="3">F-box domain-containing protein</fullName>
    </recommendedName>
</protein>